<sequence>MCASRKLFKTMSIAMRRFIQIARITNVSTRPALLGQYRLFSNTSFRFNVPQETVAPKESDPEGTLVKLRANEKIDPVISETLNNLNFRALTKVQDESIGPAIDEENGLVVRAKTGTGKTLAYLIPILNQLYPSRSHSLKNKHRVFHLIIVPTRDLAQQIERELTLFCKGHPELKKIFLTRVDVLTGSVRSHLESLFNPSIVIATPGRLIRTLEDKKRFGIRFRDLQTVTLDEADRLLDAGFGKDIDRIHELLTELNVGPQRGVDGLTFKYLLYSATIDKNVSEFAKQKIGENFKYIDCVNEEDTEAHENIRQVLVQTKSFNDSIHAALAHCIRNIEDEADFKGVLFLPTVKAVEWAYDTIKSSCSRINGRQVYKVNGQMTQAARDRNLLLFRRSQRGVLVATDVAARGLDFPDITTVLQASASSEIASYIHKIGRTGRAGKTGEAFLFSHEAESRFVKQLQKEKQIEFNETITYEDFQKDRELFKYSSHDDAIVEAVQSLCLFYSQASNQYGFSTFKCMQQVLEFYREITDSNEKLNLERKYLSVLNLPRHEAEQVFEVPDDYRQNGRRGGSGSRFNKFDGPKTGGYQRNNGRNDRGGYKSDSRGGYGGSRDRDNYRSNNRDNYRSNSRDGYKSNNRDGYKSNRDGYKGNRDGYKGKSGGSSSYERVKDYD</sequence>
<dbReference type="AlphaFoldDB" id="G3BEK5"/>
<keyword evidence="11" id="KW-1185">Reference proteome</keyword>
<comment type="function">
    <text evidence="6">RNA helicase.</text>
</comment>
<keyword evidence="2 6" id="KW-0378">Hydrolase</keyword>
<comment type="similarity">
    <text evidence="6">Belongs to the DEAD box helicase family.</text>
</comment>
<feature type="compositionally biased region" description="Basic and acidic residues" evidence="7">
    <location>
        <begin position="610"/>
        <end position="655"/>
    </location>
</feature>
<keyword evidence="3 6" id="KW-0347">Helicase</keyword>
<evidence type="ECO:0000256" key="2">
    <source>
        <dbReference type="ARBA" id="ARBA00022801"/>
    </source>
</evidence>
<dbReference type="SMART" id="SM00487">
    <property type="entry name" value="DEXDc"/>
    <property type="match status" value="1"/>
</dbReference>
<keyword evidence="5 6" id="KW-0694">RNA-binding</keyword>
<dbReference type="GeneID" id="18250034"/>
<dbReference type="EMBL" id="GL996528">
    <property type="protein sequence ID" value="EGV60565.1"/>
    <property type="molecule type" value="Genomic_DNA"/>
</dbReference>
<dbReference type="GO" id="GO:0005524">
    <property type="term" value="F:ATP binding"/>
    <property type="evidence" value="ECO:0007669"/>
    <property type="project" value="UniProtKB-UniRule"/>
</dbReference>
<evidence type="ECO:0000256" key="4">
    <source>
        <dbReference type="ARBA" id="ARBA00022840"/>
    </source>
</evidence>
<comment type="catalytic activity">
    <reaction evidence="6">
        <text>ATP + H2O = ADP + phosphate + H(+)</text>
        <dbReference type="Rhea" id="RHEA:13065"/>
        <dbReference type="ChEBI" id="CHEBI:15377"/>
        <dbReference type="ChEBI" id="CHEBI:15378"/>
        <dbReference type="ChEBI" id="CHEBI:30616"/>
        <dbReference type="ChEBI" id="CHEBI:43474"/>
        <dbReference type="ChEBI" id="CHEBI:456216"/>
        <dbReference type="EC" id="3.6.4.13"/>
    </reaction>
</comment>
<keyword evidence="4 6" id="KW-0067">ATP-binding</keyword>
<dbReference type="Pfam" id="PF00270">
    <property type="entry name" value="DEAD"/>
    <property type="match status" value="1"/>
</dbReference>
<evidence type="ECO:0000256" key="7">
    <source>
        <dbReference type="SAM" id="MobiDB-lite"/>
    </source>
</evidence>
<evidence type="ECO:0000256" key="3">
    <source>
        <dbReference type="ARBA" id="ARBA00022806"/>
    </source>
</evidence>
<dbReference type="eggNOG" id="KOG0342">
    <property type="taxonomic scope" value="Eukaryota"/>
</dbReference>
<dbReference type="GO" id="GO:0016787">
    <property type="term" value="F:hydrolase activity"/>
    <property type="evidence" value="ECO:0007669"/>
    <property type="project" value="UniProtKB-KW"/>
</dbReference>
<dbReference type="EC" id="3.6.4.13" evidence="6"/>
<dbReference type="InterPro" id="IPR027417">
    <property type="entry name" value="P-loop_NTPase"/>
</dbReference>
<comment type="domain">
    <text evidence="6">The Q motif is unique to and characteristic of the DEAD box family of RNA helicases and controls ATP binding and hydrolysis.</text>
</comment>
<dbReference type="PROSITE" id="PS51192">
    <property type="entry name" value="HELICASE_ATP_BIND_1"/>
    <property type="match status" value="1"/>
</dbReference>
<evidence type="ECO:0000259" key="9">
    <source>
        <dbReference type="PROSITE" id="PS51194"/>
    </source>
</evidence>
<dbReference type="OrthoDB" id="193716at2759"/>
<feature type="compositionally biased region" description="Basic and acidic residues" evidence="7">
    <location>
        <begin position="592"/>
        <end position="603"/>
    </location>
</feature>
<evidence type="ECO:0000259" key="8">
    <source>
        <dbReference type="PROSITE" id="PS51192"/>
    </source>
</evidence>
<gene>
    <name evidence="10" type="ORF">CANTEDRAFT_137044</name>
</gene>
<evidence type="ECO:0000256" key="5">
    <source>
        <dbReference type="ARBA" id="ARBA00022884"/>
    </source>
</evidence>
<feature type="domain" description="Helicase ATP-binding" evidence="8">
    <location>
        <begin position="99"/>
        <end position="295"/>
    </location>
</feature>
<evidence type="ECO:0000256" key="1">
    <source>
        <dbReference type="ARBA" id="ARBA00022741"/>
    </source>
</evidence>
<evidence type="ECO:0000256" key="6">
    <source>
        <dbReference type="RuleBase" id="RU365068"/>
    </source>
</evidence>
<dbReference type="KEGG" id="cten:18250034"/>
<dbReference type="SUPFAM" id="SSF52540">
    <property type="entry name" value="P-loop containing nucleoside triphosphate hydrolases"/>
    <property type="match status" value="1"/>
</dbReference>
<dbReference type="CDD" id="cd18787">
    <property type="entry name" value="SF2_C_DEAD"/>
    <property type="match status" value="1"/>
</dbReference>
<dbReference type="PANTHER" id="PTHR24031">
    <property type="entry name" value="RNA HELICASE"/>
    <property type="match status" value="1"/>
</dbReference>
<dbReference type="InterPro" id="IPR014001">
    <property type="entry name" value="Helicase_ATP-bd"/>
</dbReference>
<keyword evidence="1 6" id="KW-0547">Nucleotide-binding</keyword>
<evidence type="ECO:0000313" key="11">
    <source>
        <dbReference type="Proteomes" id="UP000000707"/>
    </source>
</evidence>
<dbReference type="GO" id="GO:0003724">
    <property type="term" value="F:RNA helicase activity"/>
    <property type="evidence" value="ECO:0007669"/>
    <property type="project" value="UniProtKB-EC"/>
</dbReference>
<dbReference type="HOGENOM" id="CLU_003041_21_0_1"/>
<protein>
    <recommendedName>
        <fullName evidence="6">ATP-dependent RNA helicase</fullName>
        <ecNumber evidence="6">3.6.4.13</ecNumber>
    </recommendedName>
</protein>
<evidence type="ECO:0000313" key="10">
    <source>
        <dbReference type="EMBL" id="EGV60565.1"/>
    </source>
</evidence>
<dbReference type="InterPro" id="IPR001650">
    <property type="entry name" value="Helicase_C-like"/>
</dbReference>
<dbReference type="STRING" id="590646.G3BEK5"/>
<reference evidence="10 11" key="1">
    <citation type="journal article" date="2011" name="Proc. Natl. Acad. Sci. U.S.A.">
        <title>Comparative genomics of xylose-fermenting fungi for enhanced biofuel production.</title>
        <authorList>
            <person name="Wohlbach D.J."/>
            <person name="Kuo A."/>
            <person name="Sato T.K."/>
            <person name="Potts K.M."/>
            <person name="Salamov A.A."/>
            <person name="LaButti K.M."/>
            <person name="Sun H."/>
            <person name="Clum A."/>
            <person name="Pangilinan J.L."/>
            <person name="Lindquist E.A."/>
            <person name="Lucas S."/>
            <person name="Lapidus A."/>
            <person name="Jin M."/>
            <person name="Gunawan C."/>
            <person name="Balan V."/>
            <person name="Dale B.E."/>
            <person name="Jeffries T.W."/>
            <person name="Zinkel R."/>
            <person name="Barry K.W."/>
            <person name="Grigoriev I.V."/>
            <person name="Gasch A.P."/>
        </authorList>
    </citation>
    <scope>NUCLEOTIDE SEQUENCE [LARGE SCALE GENOMIC DNA]</scope>
    <source>
        <strain evidence="11">ATCC 10573 / BCRC 21748 / CBS 615 / JCM 9827 / NBRC 10315 / NRRL Y-1498 / VKM Y-70</strain>
    </source>
</reference>
<feature type="region of interest" description="Disordered" evidence="7">
    <location>
        <begin position="557"/>
        <end position="671"/>
    </location>
</feature>
<dbReference type="InterPro" id="IPR011545">
    <property type="entry name" value="DEAD/DEAH_box_helicase_dom"/>
</dbReference>
<dbReference type="SMART" id="SM00490">
    <property type="entry name" value="HELICc"/>
    <property type="match status" value="1"/>
</dbReference>
<dbReference type="GO" id="GO:0003723">
    <property type="term" value="F:RNA binding"/>
    <property type="evidence" value="ECO:0007669"/>
    <property type="project" value="UniProtKB-UniRule"/>
</dbReference>
<proteinExistence type="inferred from homology"/>
<name>G3BEK5_CANTC</name>
<dbReference type="Gene3D" id="3.40.50.300">
    <property type="entry name" value="P-loop containing nucleotide triphosphate hydrolases"/>
    <property type="match status" value="2"/>
</dbReference>
<dbReference type="Proteomes" id="UP000000707">
    <property type="component" value="Unassembled WGS sequence"/>
</dbReference>
<dbReference type="PROSITE" id="PS51194">
    <property type="entry name" value="HELICASE_CTER"/>
    <property type="match status" value="1"/>
</dbReference>
<accession>G3BEK5</accession>
<organism evidence="11">
    <name type="scientific">Candida tenuis (strain ATCC 10573 / BCRC 21748 / CBS 615 / JCM 9827 / NBRC 10315 / NRRL Y-1498 / VKM Y-70)</name>
    <name type="common">Yeast</name>
    <name type="synonym">Yamadazyma tenuis</name>
    <dbReference type="NCBI Taxonomy" id="590646"/>
    <lineage>
        <taxon>Eukaryota</taxon>
        <taxon>Fungi</taxon>
        <taxon>Dikarya</taxon>
        <taxon>Ascomycota</taxon>
        <taxon>Saccharomycotina</taxon>
        <taxon>Pichiomycetes</taxon>
        <taxon>Debaryomycetaceae</taxon>
        <taxon>Yamadazyma</taxon>
    </lineage>
</organism>
<feature type="domain" description="Helicase C-terminal" evidence="9">
    <location>
        <begin position="327"/>
        <end position="480"/>
    </location>
</feature>
<dbReference type="Pfam" id="PF00271">
    <property type="entry name" value="Helicase_C"/>
    <property type="match status" value="1"/>
</dbReference>